<evidence type="ECO:0000256" key="4">
    <source>
        <dbReference type="SAM" id="MobiDB-lite"/>
    </source>
</evidence>
<keyword evidence="1 2" id="KW-0694">RNA-binding</keyword>
<keyword evidence="3" id="KW-0863">Zinc-finger</keyword>
<keyword evidence="8" id="KW-1185">Reference proteome</keyword>
<dbReference type="GO" id="GO:0000974">
    <property type="term" value="C:Prp19 complex"/>
    <property type="evidence" value="ECO:0000318"/>
    <property type="project" value="GO_Central"/>
</dbReference>
<dbReference type="InParanoid" id="M4CZ19"/>
<dbReference type="STRING" id="51351.M4CZ19"/>
<dbReference type="GO" id="GO:0071007">
    <property type="term" value="C:U2-type catalytic step 2 spliceosome"/>
    <property type="evidence" value="ECO:0000318"/>
    <property type="project" value="GO_Central"/>
</dbReference>
<feature type="domain" description="RRM" evidence="5">
    <location>
        <begin position="99"/>
        <end position="174"/>
    </location>
</feature>
<dbReference type="Proteomes" id="UP000011750">
    <property type="component" value="Chromosome A10"/>
</dbReference>
<dbReference type="Gramene" id="Bra009466.1">
    <property type="protein sequence ID" value="Bra009466.1-P"/>
    <property type="gene ID" value="Bra009466"/>
</dbReference>
<dbReference type="AlphaFoldDB" id="M4CZ19"/>
<evidence type="ECO:0000256" key="2">
    <source>
        <dbReference type="PROSITE-ProRule" id="PRU00176"/>
    </source>
</evidence>
<dbReference type="InterPro" id="IPR000504">
    <property type="entry name" value="RRM_dom"/>
</dbReference>
<dbReference type="OMA" id="NWGRAND"/>
<evidence type="ECO:0000259" key="5">
    <source>
        <dbReference type="PROSITE" id="PS50102"/>
    </source>
</evidence>
<proteinExistence type="predicted"/>
<dbReference type="GO" id="GO:0071006">
    <property type="term" value="C:U2-type catalytic step 1 spliceosome"/>
    <property type="evidence" value="ECO:0000318"/>
    <property type="project" value="GO_Central"/>
</dbReference>
<dbReference type="SUPFAM" id="SSF54928">
    <property type="entry name" value="RNA-binding domain, RBD"/>
    <property type="match status" value="1"/>
</dbReference>
<dbReference type="PROSITE" id="PS50102">
    <property type="entry name" value="RRM"/>
    <property type="match status" value="1"/>
</dbReference>
<dbReference type="InterPro" id="IPR000571">
    <property type="entry name" value="Znf_CCCH"/>
</dbReference>
<organism evidence="7 8">
    <name type="scientific">Brassica campestris</name>
    <name type="common">Field mustard</name>
    <dbReference type="NCBI Taxonomy" id="3711"/>
    <lineage>
        <taxon>Eukaryota</taxon>
        <taxon>Viridiplantae</taxon>
        <taxon>Streptophyta</taxon>
        <taxon>Embryophyta</taxon>
        <taxon>Tracheophyta</taxon>
        <taxon>Spermatophyta</taxon>
        <taxon>Magnoliopsida</taxon>
        <taxon>eudicotyledons</taxon>
        <taxon>Gunneridae</taxon>
        <taxon>Pentapetalae</taxon>
        <taxon>rosids</taxon>
        <taxon>malvids</taxon>
        <taxon>Brassicales</taxon>
        <taxon>Brassicaceae</taxon>
        <taxon>Brassiceae</taxon>
        <taxon>Brassica</taxon>
    </lineage>
</organism>
<reference evidence="7 8" key="1">
    <citation type="journal article" date="2011" name="Nat. Genet.">
        <title>The genome of the mesopolyploid crop species Brassica rapa.</title>
        <authorList>
            <consortium name="Brassica rapa Genome Sequencing Project Consortium"/>
            <person name="Wang X."/>
            <person name="Wang H."/>
            <person name="Wang J."/>
            <person name="Sun R."/>
            <person name="Wu J."/>
            <person name="Liu S."/>
            <person name="Bai Y."/>
            <person name="Mun J.H."/>
            <person name="Bancroft I."/>
            <person name="Cheng F."/>
            <person name="Huang S."/>
            <person name="Li X."/>
            <person name="Hua W."/>
            <person name="Wang J."/>
            <person name="Wang X."/>
            <person name="Freeling M."/>
            <person name="Pires J.C."/>
            <person name="Paterson A.H."/>
            <person name="Chalhoub B."/>
            <person name="Wang B."/>
            <person name="Hayward A."/>
            <person name="Sharpe A.G."/>
            <person name="Park B.S."/>
            <person name="Weisshaar B."/>
            <person name="Liu B."/>
            <person name="Li B."/>
            <person name="Liu B."/>
            <person name="Tong C."/>
            <person name="Song C."/>
            <person name="Duran C."/>
            <person name="Peng C."/>
            <person name="Geng C."/>
            <person name="Koh C."/>
            <person name="Lin C."/>
            <person name="Edwards D."/>
            <person name="Mu D."/>
            <person name="Shen D."/>
            <person name="Soumpourou E."/>
            <person name="Li F."/>
            <person name="Fraser F."/>
            <person name="Conant G."/>
            <person name="Lassalle G."/>
            <person name="King G.J."/>
            <person name="Bonnema G."/>
            <person name="Tang H."/>
            <person name="Wang H."/>
            <person name="Belcram H."/>
            <person name="Zhou H."/>
            <person name="Hirakawa H."/>
            <person name="Abe H."/>
            <person name="Guo H."/>
            <person name="Wang H."/>
            <person name="Jin H."/>
            <person name="Parkin I.A."/>
            <person name="Batley J."/>
            <person name="Kim J.S."/>
            <person name="Just J."/>
            <person name="Li J."/>
            <person name="Xu J."/>
            <person name="Deng J."/>
            <person name="Kim J.A."/>
            <person name="Li J."/>
            <person name="Yu J."/>
            <person name="Meng J."/>
            <person name="Wang J."/>
            <person name="Min J."/>
            <person name="Poulain J."/>
            <person name="Wang J."/>
            <person name="Hatakeyama K."/>
            <person name="Wu K."/>
            <person name="Wang L."/>
            <person name="Fang L."/>
            <person name="Trick M."/>
            <person name="Links M.G."/>
            <person name="Zhao M."/>
            <person name="Jin M."/>
            <person name="Ramchiary N."/>
            <person name="Drou N."/>
            <person name="Berkman P.J."/>
            <person name="Cai Q."/>
            <person name="Huang Q."/>
            <person name="Li R."/>
            <person name="Tabata S."/>
            <person name="Cheng S."/>
            <person name="Zhang S."/>
            <person name="Zhang S."/>
            <person name="Huang S."/>
            <person name="Sato S."/>
            <person name="Sun S."/>
            <person name="Kwon S.J."/>
            <person name="Choi S.R."/>
            <person name="Lee T.H."/>
            <person name="Fan W."/>
            <person name="Zhao X."/>
            <person name="Tan X."/>
            <person name="Xu X."/>
            <person name="Wang Y."/>
            <person name="Qiu Y."/>
            <person name="Yin Y."/>
            <person name="Li Y."/>
            <person name="Du Y."/>
            <person name="Liao Y."/>
            <person name="Lim Y."/>
            <person name="Narusaka Y."/>
            <person name="Wang Y."/>
            <person name="Wang Z."/>
            <person name="Li Z."/>
            <person name="Wang Z."/>
            <person name="Xiong Z."/>
            <person name="Zhang Z."/>
        </authorList>
    </citation>
    <scope>NUCLEOTIDE SEQUENCE [LARGE SCALE GENOMIC DNA]</scope>
    <source>
        <strain evidence="7 8">cv. Chiifu-401-42</strain>
    </source>
</reference>
<dbReference type="GO" id="GO:0017070">
    <property type="term" value="F:U6 snRNA binding"/>
    <property type="evidence" value="ECO:0000318"/>
    <property type="project" value="GO_Central"/>
</dbReference>
<reference evidence="7" key="3">
    <citation type="submission" date="2023-03" db="UniProtKB">
        <authorList>
            <consortium name="EnsemblPlants"/>
        </authorList>
    </citation>
    <scope>IDENTIFICATION</scope>
    <source>
        <strain evidence="7">cv. Chiifu-401-42</strain>
    </source>
</reference>
<dbReference type="HOGENOM" id="CLU_652752_0_0_1"/>
<evidence type="ECO:0000256" key="1">
    <source>
        <dbReference type="ARBA" id="ARBA00022884"/>
    </source>
</evidence>
<dbReference type="GO" id="GO:0036002">
    <property type="term" value="F:pre-mRNA binding"/>
    <property type="evidence" value="ECO:0000318"/>
    <property type="project" value="GO_Central"/>
</dbReference>
<protein>
    <recommendedName>
        <fullName evidence="9">C3H1-type domain-containing protein</fullName>
    </recommendedName>
</protein>
<dbReference type="SMART" id="SM00356">
    <property type="entry name" value="ZnF_C3H1"/>
    <property type="match status" value="1"/>
</dbReference>
<name>M4CZ19_BRACM</name>
<feature type="zinc finger region" description="C3H1-type" evidence="3">
    <location>
        <begin position="29"/>
        <end position="57"/>
    </location>
</feature>
<dbReference type="SMART" id="SM00360">
    <property type="entry name" value="RRM"/>
    <property type="match status" value="1"/>
</dbReference>
<reference evidence="7 8" key="2">
    <citation type="journal article" date="2018" name="Hortic Res">
        <title>Improved Brassica rapa reference genome by single-molecule sequencing and chromosome conformation capture technologies.</title>
        <authorList>
            <person name="Zhang L."/>
            <person name="Cai X."/>
            <person name="Wu J."/>
            <person name="Liu M."/>
            <person name="Grob S."/>
            <person name="Cheng F."/>
            <person name="Liang J."/>
            <person name="Cai C."/>
            <person name="Liu Z."/>
            <person name="Liu B."/>
            <person name="Wang F."/>
            <person name="Li S."/>
            <person name="Liu F."/>
            <person name="Li X."/>
            <person name="Cheng L."/>
            <person name="Yang W."/>
            <person name="Li M.H."/>
            <person name="Grossniklaus U."/>
            <person name="Zheng H."/>
            <person name="Wang X."/>
        </authorList>
    </citation>
    <scope>NUCLEOTIDE SEQUENCE [LARGE SCALE GENOMIC DNA]</scope>
    <source>
        <strain evidence="7 8">cv. Chiifu-401-42</strain>
    </source>
</reference>
<feature type="region of interest" description="Disordered" evidence="4">
    <location>
        <begin position="393"/>
        <end position="421"/>
    </location>
</feature>
<keyword evidence="3" id="KW-0479">Metal-binding</keyword>
<sequence>MKDQRNRILSRSKSKLGVYMQSQVDRFRMNRPAICGFFESGRTCSAGDECPFSHSFPRNSNAHRTTGLSDPNPDPGTVDLLFKMVYMGPLDPPRDQTVKTLYLRRLNSNVQEEHLRDRFSPYGEIESIVYFGMRGVSCAFLTYTTRQAAEKAMLEHSSWVDVNGQMLKLLWGTHRIPKDAELVGGSNLVKHDGGGFAWVKENKDGGQVPYWCKRGYGSSEQLGGWGFDGRRGWDAGIGGSNWAKANAVGGFGECFNWGRANDGISSWGKDNYSSGGSNWGNQVVGSSWGQQDGCGFAWGSQNNNYGGGGPSWSSLGDGGRGFGGRRGYWGSWDFSSKNTGGGWEANTGGFLEANTGGGWEAHTGGGWGANAGGGWDANTGGFLEANTGGGWETNTGDDDAWGCKPNVGASSSSGSWVTVDQ</sequence>
<feature type="domain" description="C3H1-type" evidence="6">
    <location>
        <begin position="29"/>
        <end position="57"/>
    </location>
</feature>
<dbReference type="Pfam" id="PF00642">
    <property type="entry name" value="zf-CCCH"/>
    <property type="match status" value="1"/>
</dbReference>
<dbReference type="PANTHER" id="PTHR14089:SF12">
    <property type="entry name" value="ZINC FINGER CCCH DOMAIN-CONTAINING PROTEIN 4-RELATED"/>
    <property type="match status" value="1"/>
</dbReference>
<dbReference type="InterPro" id="IPR039171">
    <property type="entry name" value="Cwc2/Slt11"/>
</dbReference>
<evidence type="ECO:0000259" key="6">
    <source>
        <dbReference type="PROSITE" id="PS50103"/>
    </source>
</evidence>
<feature type="compositionally biased region" description="Polar residues" evidence="4">
    <location>
        <begin position="408"/>
        <end position="421"/>
    </location>
</feature>
<dbReference type="PROSITE" id="PS50103">
    <property type="entry name" value="ZF_C3H1"/>
    <property type="match status" value="1"/>
</dbReference>
<dbReference type="InterPro" id="IPR035979">
    <property type="entry name" value="RBD_domain_sf"/>
</dbReference>
<keyword evidence="3" id="KW-0862">Zinc</keyword>
<dbReference type="EnsemblPlants" id="Bra009466.1">
    <property type="protein sequence ID" value="Bra009466.1-P"/>
    <property type="gene ID" value="Bra009466"/>
</dbReference>
<evidence type="ECO:0000256" key="3">
    <source>
        <dbReference type="PROSITE-ProRule" id="PRU00723"/>
    </source>
</evidence>
<dbReference type="Pfam" id="PF00076">
    <property type="entry name" value="RRM_1"/>
    <property type="match status" value="1"/>
</dbReference>
<dbReference type="InterPro" id="IPR012677">
    <property type="entry name" value="Nucleotide-bd_a/b_plait_sf"/>
</dbReference>
<evidence type="ECO:0000313" key="8">
    <source>
        <dbReference type="Proteomes" id="UP000011750"/>
    </source>
</evidence>
<dbReference type="PANTHER" id="PTHR14089">
    <property type="entry name" value="PRE-MRNA-SPLICING FACTOR RBM22"/>
    <property type="match status" value="1"/>
</dbReference>
<dbReference type="GO" id="GO:0008270">
    <property type="term" value="F:zinc ion binding"/>
    <property type="evidence" value="ECO:0007669"/>
    <property type="project" value="UniProtKB-KW"/>
</dbReference>
<dbReference type="Gene3D" id="3.30.70.330">
    <property type="match status" value="1"/>
</dbReference>
<dbReference type="eggNOG" id="KOG0153">
    <property type="taxonomic scope" value="Eukaryota"/>
</dbReference>
<evidence type="ECO:0008006" key="9">
    <source>
        <dbReference type="Google" id="ProtNLM"/>
    </source>
</evidence>
<evidence type="ECO:0000313" key="7">
    <source>
        <dbReference type="EnsemblPlants" id="Bra009466.1-P"/>
    </source>
</evidence>
<accession>M4CZ19</accession>